<evidence type="ECO:0000259" key="3">
    <source>
        <dbReference type="Pfam" id="PF00557"/>
    </source>
</evidence>
<dbReference type="GeneID" id="119741466"/>
<dbReference type="FunFam" id="1.10.10.10:FF:000029">
    <property type="entry name" value="Proliferation-associated 2G4, a"/>
    <property type="match status" value="1"/>
</dbReference>
<organism evidence="4 5">
    <name type="scientific">Patiria miniata</name>
    <name type="common">Bat star</name>
    <name type="synonym">Asterina miniata</name>
    <dbReference type="NCBI Taxonomy" id="46514"/>
    <lineage>
        <taxon>Eukaryota</taxon>
        <taxon>Metazoa</taxon>
        <taxon>Echinodermata</taxon>
        <taxon>Eleutherozoa</taxon>
        <taxon>Asterozoa</taxon>
        <taxon>Asteroidea</taxon>
        <taxon>Valvatacea</taxon>
        <taxon>Valvatida</taxon>
        <taxon>Asterinidae</taxon>
        <taxon>Patiria</taxon>
    </lineage>
</organism>
<dbReference type="InterPro" id="IPR036390">
    <property type="entry name" value="WH_DNA-bd_sf"/>
</dbReference>
<dbReference type="Pfam" id="PF00557">
    <property type="entry name" value="Peptidase_M24"/>
    <property type="match status" value="1"/>
</dbReference>
<dbReference type="InterPro" id="IPR004545">
    <property type="entry name" value="PA2G4"/>
</dbReference>
<evidence type="ECO:0000313" key="4">
    <source>
        <dbReference type="EnsemblMetazoa" id="XP_038073152.1"/>
    </source>
</evidence>
<dbReference type="RefSeq" id="XP_038073152.1">
    <property type="nucleotide sequence ID" value="XM_038217224.1"/>
</dbReference>
<feature type="region of interest" description="Disordered" evidence="2">
    <location>
        <begin position="368"/>
        <end position="396"/>
    </location>
</feature>
<name>A0A914BCJ1_PATMI</name>
<dbReference type="SUPFAM" id="SSF46785">
    <property type="entry name" value="Winged helix' DNA-binding domain"/>
    <property type="match status" value="1"/>
</dbReference>
<comment type="similarity">
    <text evidence="1">Belongs to the peptidase M24 family.</text>
</comment>
<dbReference type="Gene3D" id="1.10.10.10">
    <property type="entry name" value="Winged helix-like DNA-binding domain superfamily/Winged helix DNA-binding domain"/>
    <property type="match status" value="1"/>
</dbReference>
<dbReference type="InterPro" id="IPR047113">
    <property type="entry name" value="PA2G4/ARX1"/>
</dbReference>
<evidence type="ECO:0000256" key="1">
    <source>
        <dbReference type="ARBA" id="ARBA00007319"/>
    </source>
</evidence>
<dbReference type="NCBIfam" id="TIGR00495">
    <property type="entry name" value="crvDNA_42K"/>
    <property type="match status" value="1"/>
</dbReference>
<dbReference type="OMA" id="SRMFYSE"/>
<reference evidence="4" key="1">
    <citation type="submission" date="2022-11" db="UniProtKB">
        <authorList>
            <consortium name="EnsemblMetazoa"/>
        </authorList>
    </citation>
    <scope>IDENTIFICATION</scope>
</reference>
<evidence type="ECO:0000313" key="5">
    <source>
        <dbReference type="Proteomes" id="UP000887568"/>
    </source>
</evidence>
<dbReference type="EnsemblMetazoa" id="XM_038217224.1">
    <property type="protein sequence ID" value="XP_038073152.1"/>
    <property type="gene ID" value="LOC119741466"/>
</dbReference>
<dbReference type="PANTHER" id="PTHR10804">
    <property type="entry name" value="PROTEASE FAMILY M24 METHIONYL AMINOPEPTIDASE, AMINOPEPTIDASE P"/>
    <property type="match status" value="1"/>
</dbReference>
<accession>A0A914BCJ1</accession>
<dbReference type="Gene3D" id="3.90.230.10">
    <property type="entry name" value="Creatinase/methionine aminopeptidase superfamily"/>
    <property type="match status" value="1"/>
</dbReference>
<feature type="domain" description="Peptidase M24" evidence="3">
    <location>
        <begin position="21"/>
        <end position="202"/>
    </location>
</feature>
<evidence type="ECO:0000256" key="2">
    <source>
        <dbReference type="SAM" id="MobiDB-lite"/>
    </source>
</evidence>
<proteinExistence type="inferred from homology"/>
<dbReference type="SUPFAM" id="SSF55920">
    <property type="entry name" value="Creatinase/aminopeptidase"/>
    <property type="match status" value="1"/>
</dbReference>
<keyword evidence="5" id="KW-1185">Reference proteome</keyword>
<dbReference type="Proteomes" id="UP000887568">
    <property type="component" value="Unplaced"/>
</dbReference>
<dbReference type="InterPro" id="IPR036388">
    <property type="entry name" value="WH-like_DNA-bd_sf"/>
</dbReference>
<sequence>MADSGAEEEQTPAQDNVVTKYKTIGDIVNNALKKVVEKAAAGESVRSLCELGDSFILEETSKIFKKIKDLKKGIAFPTCLSVNNCVCHFSPLRSDPDVSLKDGDVVKIDMGGHIDGFIAVVAQTIVIGASADNKVMGRKADVIQAAYTCSEAALRKIKPGVQNYDITKLFQTIGESFECQPVQGMLSHQLKQNTIDGEKSIIQNPTDDQRKEHKASEVEVHEAYAIDVLISTGEGKGKERDTRTTVFKKTDVVYNLKMKTARVLYSQVDSKFQNMPFTLRAFDEEGKARMGVVACTTHKLFEPYPVLYEKDGEFVAQFKFTVLVMPTGPLRITQGAHHPEFFKSQFSVKDPEIKALLSLSANRKAAKKKRKKAASKAADAAEAAEEEAPDLVEDSK</sequence>
<protein>
    <recommendedName>
        <fullName evidence="3">Peptidase M24 domain-containing protein</fullName>
    </recommendedName>
</protein>
<dbReference type="FunFam" id="3.90.230.10:FF:000013">
    <property type="entry name" value="DNA-binding protein, 42 kDa"/>
    <property type="match status" value="1"/>
</dbReference>
<dbReference type="CDD" id="cd01089">
    <property type="entry name" value="PA2G4-like"/>
    <property type="match status" value="1"/>
</dbReference>
<feature type="compositionally biased region" description="Acidic residues" evidence="2">
    <location>
        <begin position="382"/>
        <end position="396"/>
    </location>
</feature>
<dbReference type="OrthoDB" id="5876363at2759"/>
<dbReference type="AlphaFoldDB" id="A0A914BCJ1"/>
<dbReference type="InterPro" id="IPR000994">
    <property type="entry name" value="Pept_M24"/>
</dbReference>
<dbReference type="PANTHER" id="PTHR10804:SF11">
    <property type="entry name" value="PROLIFERATION-ASSOCIATED PROTEIN 2G4"/>
    <property type="match status" value="1"/>
</dbReference>
<dbReference type="InterPro" id="IPR036005">
    <property type="entry name" value="Creatinase/aminopeptidase-like"/>
</dbReference>